<protein>
    <submittedName>
        <fullName evidence="1">Uncharacterized protein</fullName>
    </submittedName>
</protein>
<organism evidence="1 2">
    <name type="scientific">Nocardiopsis suaedae</name>
    <dbReference type="NCBI Taxonomy" id="3018444"/>
    <lineage>
        <taxon>Bacteria</taxon>
        <taxon>Bacillati</taxon>
        <taxon>Actinomycetota</taxon>
        <taxon>Actinomycetes</taxon>
        <taxon>Streptosporangiales</taxon>
        <taxon>Nocardiopsidaceae</taxon>
        <taxon>Nocardiopsis</taxon>
    </lineage>
</organism>
<gene>
    <name evidence="1" type="ORF">O4U47_13990</name>
</gene>
<dbReference type="EMBL" id="JAQFWP010000023">
    <property type="protein sequence ID" value="MDA2805626.1"/>
    <property type="molecule type" value="Genomic_DNA"/>
</dbReference>
<comment type="caution">
    <text evidence="1">The sequence shown here is derived from an EMBL/GenBank/DDBJ whole genome shotgun (WGS) entry which is preliminary data.</text>
</comment>
<evidence type="ECO:0000313" key="2">
    <source>
        <dbReference type="Proteomes" id="UP001165685"/>
    </source>
</evidence>
<evidence type="ECO:0000313" key="1">
    <source>
        <dbReference type="EMBL" id="MDA2805626.1"/>
    </source>
</evidence>
<dbReference type="Proteomes" id="UP001165685">
    <property type="component" value="Unassembled WGS sequence"/>
</dbReference>
<sequence>MSNTAASALAVPAPAHSAVIDGPRTGGRPAVHPDGIGDIVDAGRRSAYPHLAPPRTAPTPGRLAAAAAAAAAALARPSLWPRRRGRWQPAPRPARRHATGRMKVSTLALEPNGFAALPAPADGIPGTGSVLRLVAGSAHLVSTSPDGRMRALREVPAGRTLSLGSGGGRWLVNTGSEAAVVVRVSG</sequence>
<reference evidence="1" key="1">
    <citation type="submission" date="2023-01" db="EMBL/GenBank/DDBJ databases">
        <title>Draft genome sequence of Nocardiopsis sp. LSu2-4 isolated from halophytes.</title>
        <authorList>
            <person name="Duangmal K."/>
            <person name="Chantavorakit T."/>
        </authorList>
    </citation>
    <scope>NUCLEOTIDE SEQUENCE</scope>
    <source>
        <strain evidence="1">LSu2-4</strain>
    </source>
</reference>
<keyword evidence="2" id="KW-1185">Reference proteome</keyword>
<name>A0ABT4TMN3_9ACTN</name>
<dbReference type="RefSeq" id="WP_270678280.1">
    <property type="nucleotide sequence ID" value="NZ_JAQFWP010000023.1"/>
</dbReference>
<accession>A0ABT4TMN3</accession>
<proteinExistence type="predicted"/>